<reference evidence="12" key="1">
    <citation type="submission" date="2020-01" db="EMBL/GenBank/DDBJ databases">
        <title>Development of genomics and gene disruption for Polysphondylium violaceum indicates a role for the polyketide synthase stlB in stalk morphogenesis.</title>
        <authorList>
            <person name="Narita B."/>
            <person name="Kawabe Y."/>
            <person name="Kin K."/>
            <person name="Saito T."/>
            <person name="Gibbs R."/>
            <person name="Kuspa A."/>
            <person name="Muzny D."/>
            <person name="Queller D."/>
            <person name="Richards S."/>
            <person name="Strassman J."/>
            <person name="Sucgang R."/>
            <person name="Worley K."/>
            <person name="Schaap P."/>
        </authorList>
    </citation>
    <scope>NUCLEOTIDE SEQUENCE</scope>
    <source>
        <strain evidence="12">QSvi11</strain>
    </source>
</reference>
<dbReference type="NCBIfam" id="TIGR00231">
    <property type="entry name" value="small_GTP"/>
    <property type="match status" value="1"/>
</dbReference>
<dbReference type="OrthoDB" id="2011769at2759"/>
<keyword evidence="3 9" id="KW-0547">Nucleotide-binding</keyword>
<dbReference type="InterPro" id="IPR005225">
    <property type="entry name" value="Small_GTP-bd"/>
</dbReference>
<comment type="caution">
    <text evidence="12">The sequence shown here is derived from an EMBL/GenBank/DDBJ whole genome shotgun (WGS) entry which is preliminary data.</text>
</comment>
<keyword evidence="7 9" id="KW-0342">GTP-binding</keyword>
<dbReference type="GO" id="GO:0005794">
    <property type="term" value="C:Golgi apparatus"/>
    <property type="evidence" value="ECO:0007669"/>
    <property type="project" value="UniProtKB-SubCell"/>
</dbReference>
<dbReference type="InterPro" id="IPR024156">
    <property type="entry name" value="Small_GTPase_ARF"/>
</dbReference>
<comment type="similarity">
    <text evidence="2 11">Belongs to the small GTPase superfamily. Arf family.</text>
</comment>
<accession>A0A8J4PTN6</accession>
<feature type="binding site" evidence="9">
    <location>
        <begin position="118"/>
        <end position="121"/>
    </location>
    <ligand>
        <name>GTP</name>
        <dbReference type="ChEBI" id="CHEBI:37565"/>
    </ligand>
</feature>
<dbReference type="SMART" id="SM00178">
    <property type="entry name" value="SAR"/>
    <property type="match status" value="1"/>
</dbReference>
<keyword evidence="10" id="KW-0460">Magnesium</keyword>
<protein>
    <recommendedName>
        <fullName evidence="14">ARF-like protein</fullName>
    </recommendedName>
</protein>
<comment type="subcellular location">
    <subcellularLocation>
        <location evidence="1">Golgi apparatus</location>
    </subcellularLocation>
</comment>
<evidence type="ECO:0000256" key="4">
    <source>
        <dbReference type="ARBA" id="ARBA00022892"/>
    </source>
</evidence>
<dbReference type="AlphaFoldDB" id="A0A8J4PTN6"/>
<dbReference type="GO" id="GO:0046872">
    <property type="term" value="F:metal ion binding"/>
    <property type="evidence" value="ECO:0007669"/>
    <property type="project" value="UniProtKB-KW"/>
</dbReference>
<evidence type="ECO:0000256" key="1">
    <source>
        <dbReference type="ARBA" id="ARBA00004555"/>
    </source>
</evidence>
<evidence type="ECO:0000256" key="11">
    <source>
        <dbReference type="RuleBase" id="RU003925"/>
    </source>
</evidence>
<keyword evidence="13" id="KW-1185">Reference proteome</keyword>
<dbReference type="GO" id="GO:0005525">
    <property type="term" value="F:GTP binding"/>
    <property type="evidence" value="ECO:0007669"/>
    <property type="project" value="UniProtKB-KW"/>
</dbReference>
<dbReference type="PROSITE" id="PS51417">
    <property type="entry name" value="ARF"/>
    <property type="match status" value="1"/>
</dbReference>
<dbReference type="SMART" id="SM00177">
    <property type="entry name" value="ARF"/>
    <property type="match status" value="1"/>
</dbReference>
<dbReference type="Proteomes" id="UP000695562">
    <property type="component" value="Unassembled WGS sequence"/>
</dbReference>
<organism evidence="12 13">
    <name type="scientific">Polysphondylium violaceum</name>
    <dbReference type="NCBI Taxonomy" id="133409"/>
    <lineage>
        <taxon>Eukaryota</taxon>
        <taxon>Amoebozoa</taxon>
        <taxon>Evosea</taxon>
        <taxon>Eumycetozoa</taxon>
        <taxon>Dictyostelia</taxon>
        <taxon>Dictyosteliales</taxon>
        <taxon>Dictyosteliaceae</taxon>
        <taxon>Polysphondylium</taxon>
    </lineage>
</organism>
<gene>
    <name evidence="12" type="ORF">CYY_006344</name>
</gene>
<dbReference type="SUPFAM" id="SSF52540">
    <property type="entry name" value="P-loop containing nucleoside triphosphate hydrolases"/>
    <property type="match status" value="1"/>
</dbReference>
<dbReference type="CDD" id="cd00878">
    <property type="entry name" value="Arf_Arl"/>
    <property type="match status" value="1"/>
</dbReference>
<evidence type="ECO:0000256" key="10">
    <source>
        <dbReference type="PIRSR" id="PIRSR606689-2"/>
    </source>
</evidence>
<keyword evidence="5" id="KW-0813">Transport</keyword>
<sequence>MGIKLSRLYGQEETRILMENSGKTTILYKLKLGEVVDTRPTVGFNIETVSYKDITFTIWDIGSGENWQQYYQNTLGIIFVVDSTWDLERFKNTAKQLESMLSHDQLRNSSAPLLVLNNKIEKENAKQSSLVVDLMNLEAICSCNKKKWTIQSTSAITDDGLYQGLDWLMNAIRGKV</sequence>
<evidence type="ECO:0000313" key="13">
    <source>
        <dbReference type="Proteomes" id="UP000695562"/>
    </source>
</evidence>
<dbReference type="InterPro" id="IPR027417">
    <property type="entry name" value="P-loop_NTPase"/>
</dbReference>
<dbReference type="GO" id="GO:0015031">
    <property type="term" value="P:protein transport"/>
    <property type="evidence" value="ECO:0007669"/>
    <property type="project" value="UniProtKB-KW"/>
</dbReference>
<evidence type="ECO:0000256" key="5">
    <source>
        <dbReference type="ARBA" id="ARBA00022927"/>
    </source>
</evidence>
<dbReference type="PRINTS" id="PR00328">
    <property type="entry name" value="SAR1GTPBP"/>
</dbReference>
<keyword evidence="5" id="KW-0653">Protein transport</keyword>
<dbReference type="PANTHER" id="PTHR11711">
    <property type="entry name" value="ADP RIBOSYLATION FACTOR-RELATED"/>
    <property type="match status" value="1"/>
</dbReference>
<evidence type="ECO:0000256" key="9">
    <source>
        <dbReference type="PIRSR" id="PIRSR606689-1"/>
    </source>
</evidence>
<dbReference type="FunFam" id="3.40.50.300:FF:000412">
    <property type="entry name" value="ADP-ribosylation factor 1"/>
    <property type="match status" value="1"/>
</dbReference>
<name>A0A8J4PTN6_9MYCE</name>
<feature type="binding site" evidence="10">
    <location>
        <position position="24"/>
    </location>
    <ligand>
        <name>Mg(2+)</name>
        <dbReference type="ChEBI" id="CHEBI:18420"/>
    </ligand>
</feature>
<evidence type="ECO:0000256" key="7">
    <source>
        <dbReference type="ARBA" id="ARBA00023134"/>
    </source>
</evidence>
<feature type="binding site" evidence="10">
    <location>
        <position position="41"/>
    </location>
    <ligand>
        <name>Mg(2+)</name>
        <dbReference type="ChEBI" id="CHEBI:18420"/>
    </ligand>
</feature>
<dbReference type="GO" id="GO:0030010">
    <property type="term" value="P:establishment of cell polarity"/>
    <property type="evidence" value="ECO:0007669"/>
    <property type="project" value="UniProtKB-ARBA"/>
</dbReference>
<keyword evidence="10" id="KW-0479">Metal-binding</keyword>
<keyword evidence="4" id="KW-0931">ER-Golgi transport</keyword>
<dbReference type="InterPro" id="IPR006689">
    <property type="entry name" value="Small_GTPase_ARF/SAR"/>
</dbReference>
<comment type="function">
    <text evidence="8">GTP-binding protein that may be involved in protein trafficking. May modulate vesicle budding and uncoating within the Golgi apparatus.</text>
</comment>
<dbReference type="Gene3D" id="3.40.50.300">
    <property type="entry name" value="P-loop containing nucleotide triphosphate hydrolases"/>
    <property type="match status" value="1"/>
</dbReference>
<evidence type="ECO:0008006" key="14">
    <source>
        <dbReference type="Google" id="ProtNLM"/>
    </source>
</evidence>
<keyword evidence="6" id="KW-0333">Golgi apparatus</keyword>
<dbReference type="EMBL" id="AJWJ01000288">
    <property type="protein sequence ID" value="KAF2072349.1"/>
    <property type="molecule type" value="Genomic_DNA"/>
</dbReference>
<evidence type="ECO:0000256" key="3">
    <source>
        <dbReference type="ARBA" id="ARBA00022741"/>
    </source>
</evidence>
<proteinExistence type="inferred from homology"/>
<evidence type="ECO:0000313" key="12">
    <source>
        <dbReference type="EMBL" id="KAF2072349.1"/>
    </source>
</evidence>
<dbReference type="Pfam" id="PF00025">
    <property type="entry name" value="Arf"/>
    <property type="match status" value="1"/>
</dbReference>
<evidence type="ECO:0000256" key="8">
    <source>
        <dbReference type="ARBA" id="ARBA00059050"/>
    </source>
</evidence>
<dbReference type="GO" id="GO:0016192">
    <property type="term" value="P:vesicle-mediated transport"/>
    <property type="evidence" value="ECO:0007669"/>
    <property type="project" value="UniProtKB-KW"/>
</dbReference>
<dbReference type="GO" id="GO:0003924">
    <property type="term" value="F:GTPase activity"/>
    <property type="evidence" value="ECO:0007669"/>
    <property type="project" value="InterPro"/>
</dbReference>
<evidence type="ECO:0000256" key="2">
    <source>
        <dbReference type="ARBA" id="ARBA00010290"/>
    </source>
</evidence>
<evidence type="ECO:0000256" key="6">
    <source>
        <dbReference type="ARBA" id="ARBA00023034"/>
    </source>
</evidence>